<evidence type="ECO:0000313" key="3">
    <source>
        <dbReference type="Proteomes" id="UP000078284"/>
    </source>
</evidence>
<dbReference type="Pfam" id="PF04510">
    <property type="entry name" value="DUF577"/>
    <property type="match status" value="1"/>
</dbReference>
<dbReference type="PANTHER" id="PTHR31861:SF16">
    <property type="entry name" value="DUF577 DOMAIN-CONTAINING PROTEIN-RELATED"/>
    <property type="match status" value="1"/>
</dbReference>
<dbReference type="InterPro" id="IPR007598">
    <property type="entry name" value="DUF577"/>
</dbReference>
<name>A0A178UY88_ARATH</name>
<dbReference type="ExpressionAtlas" id="A0A178UY88">
    <property type="expression patterns" value="differential"/>
</dbReference>
<dbReference type="AlphaFoldDB" id="A0A178UY88"/>
<sequence length="210" mass="24346">MRELQTLLISCLTQERISGSMFRFLGKVVNHVVCEMFKHKDIAWDGLRDYIVSQSKTKFQRAVYISQCLTTPLEDDEFVIHVMENLLPEIRIRLNPPRDLLVDNSCWVLAFTGAFCATIHLREFPSQAESVKKIANKMIDSVRELVERGIEVGLVRRAFRDLENIVKNLNKWNGVNEKVKELPKDKFDWLNLPEADGFEQSEILLADYGF</sequence>
<comment type="caution">
    <text evidence="2">The sequence shown here is derived from an EMBL/GenBank/DDBJ whole genome shotgun (WGS) entry which is preliminary data.</text>
</comment>
<reference evidence="3" key="1">
    <citation type="journal article" date="2016" name="Proc. Natl. Acad. Sci. U.S.A.">
        <title>Chromosome-level assembly of Arabidopsis thaliana Ler reveals the extent of translocation and inversion polymorphisms.</title>
        <authorList>
            <person name="Zapata L."/>
            <person name="Ding J."/>
            <person name="Willing E.M."/>
            <person name="Hartwig B."/>
            <person name="Bezdan D."/>
            <person name="Jiao W.B."/>
            <person name="Patel V."/>
            <person name="Velikkakam James G."/>
            <person name="Koornneef M."/>
            <person name="Ossowski S."/>
            <person name="Schneeberger K."/>
        </authorList>
    </citation>
    <scope>NUCLEOTIDE SEQUENCE [LARGE SCALE GENOMIC DNA]</scope>
    <source>
        <strain evidence="3">cv. Landsberg erecta</strain>
    </source>
</reference>
<evidence type="ECO:0000259" key="1">
    <source>
        <dbReference type="Pfam" id="PF04510"/>
    </source>
</evidence>
<proteinExistence type="predicted"/>
<evidence type="ECO:0000313" key="2">
    <source>
        <dbReference type="EMBL" id="OAO98858.1"/>
    </source>
</evidence>
<organism evidence="2 3">
    <name type="scientific">Arabidopsis thaliana</name>
    <name type="common">Mouse-ear cress</name>
    <dbReference type="NCBI Taxonomy" id="3702"/>
    <lineage>
        <taxon>Eukaryota</taxon>
        <taxon>Viridiplantae</taxon>
        <taxon>Streptophyta</taxon>
        <taxon>Embryophyta</taxon>
        <taxon>Tracheophyta</taxon>
        <taxon>Spermatophyta</taxon>
        <taxon>Magnoliopsida</taxon>
        <taxon>eudicotyledons</taxon>
        <taxon>Gunneridae</taxon>
        <taxon>Pentapetalae</taxon>
        <taxon>rosids</taxon>
        <taxon>malvids</taxon>
        <taxon>Brassicales</taxon>
        <taxon>Brassicaceae</taxon>
        <taxon>Camelineae</taxon>
        <taxon>Arabidopsis</taxon>
    </lineage>
</organism>
<feature type="domain" description="DUF577" evidence="1">
    <location>
        <begin position="1"/>
        <end position="172"/>
    </location>
</feature>
<dbReference type="PANTHER" id="PTHR31861">
    <property type="entry name" value="OS10G0507500 PROTEIN"/>
    <property type="match status" value="1"/>
</dbReference>
<protein>
    <recommendedName>
        <fullName evidence="1">DUF577 domain-containing protein</fullName>
    </recommendedName>
</protein>
<accession>A0A178UY88</accession>
<dbReference type="EMBL" id="LUHQ01000004">
    <property type="protein sequence ID" value="OAO98858.1"/>
    <property type="molecule type" value="Genomic_DNA"/>
</dbReference>
<dbReference type="Proteomes" id="UP000078284">
    <property type="component" value="Chromosome 4"/>
</dbReference>
<gene>
    <name evidence="2" type="ordered locus">AXX17_At4g10610</name>
</gene>